<feature type="chain" id="PRO_5045841014" evidence="2">
    <location>
        <begin position="33"/>
        <end position="528"/>
    </location>
</feature>
<gene>
    <name evidence="4" type="ORF">QIS99_29955</name>
</gene>
<accession>A0ABT6S1R5</accession>
<dbReference type="Proteomes" id="UP001224661">
    <property type="component" value="Unassembled WGS sequence"/>
</dbReference>
<dbReference type="InterPro" id="IPR036928">
    <property type="entry name" value="AS_sf"/>
</dbReference>
<feature type="region of interest" description="Disordered" evidence="1">
    <location>
        <begin position="174"/>
        <end position="203"/>
    </location>
</feature>
<dbReference type="InterPro" id="IPR052739">
    <property type="entry name" value="FAAH2"/>
</dbReference>
<dbReference type="InterPro" id="IPR023631">
    <property type="entry name" value="Amidase_dom"/>
</dbReference>
<dbReference type="EC" id="3.5.1.4" evidence="4"/>
<dbReference type="GO" id="GO:0004040">
    <property type="term" value="F:amidase activity"/>
    <property type="evidence" value="ECO:0007669"/>
    <property type="project" value="UniProtKB-EC"/>
</dbReference>
<dbReference type="PANTHER" id="PTHR43372:SF4">
    <property type="entry name" value="FATTY-ACID AMIDE HYDROLASE 2"/>
    <property type="match status" value="1"/>
</dbReference>
<evidence type="ECO:0000313" key="5">
    <source>
        <dbReference type="Proteomes" id="UP001224661"/>
    </source>
</evidence>
<sequence length="528" mass="56414">MTSRSRRSFLALTTGLTTSLAASLTDPATATAAPYRQKVPKPVRTPLHLAPAREQLDALRRRKISSRELLGLLLDHHGRVNPDVNAVVTLDAERARETARAADDHLARTGEPLGPLHGLPMTVKDAFETAGLRTTCGSRELADHVPEKDADAVARLRAAGAVLFGKTNTPANCQDIQTSNELFGTTRNPYDPERTAGGSSGGPAAAVASGLTALEVGSDLAGSLRLPAHYCGVHALRPSHGIVATRGHIPRPPGWLTSGDMLTPGPLARTADDLALLLDVLAGPAPTDAPAWRLELPEPRSRTLDGLRIGVWADDPYCRVDAETRELLARVTELLAAEDARTDTTARPVDLADSDRLFQTLMYATGTASASDAAFQGEVDAAGKLDDDDHSPGAFFLRSRTQRHRDWLRANEEREKLTRTWARYFDDHDVLITPSAPTAAVPDLTSVPVPQRRITVDGAERPYFDQTAWANLTSHVRLPAATVPVGRTASGLPLSVQVVGPYLADRTVLAVAGELSRLLPGPGAPEGP</sequence>
<feature type="compositionally biased region" description="Polar residues" evidence="1">
    <location>
        <begin position="174"/>
        <end position="188"/>
    </location>
</feature>
<evidence type="ECO:0000256" key="1">
    <source>
        <dbReference type="SAM" id="MobiDB-lite"/>
    </source>
</evidence>
<reference evidence="4 5" key="1">
    <citation type="submission" date="2023-05" db="EMBL/GenBank/DDBJ databases">
        <title>Draft genome sequence of Streptomyces sp. B-S-A8 isolated from a cave soil in Thailand.</title>
        <authorList>
            <person name="Chamroensaksri N."/>
            <person name="Muangham S."/>
        </authorList>
    </citation>
    <scope>NUCLEOTIDE SEQUENCE [LARGE SCALE GENOMIC DNA]</scope>
    <source>
        <strain evidence="4 5">B-S-A8</strain>
    </source>
</reference>
<feature type="signal peptide" evidence="2">
    <location>
        <begin position="1"/>
        <end position="32"/>
    </location>
</feature>
<organism evidence="4 5">
    <name type="scientific">Streptomyces solicavernae</name>
    <dbReference type="NCBI Taxonomy" id="3043614"/>
    <lineage>
        <taxon>Bacteria</taxon>
        <taxon>Bacillati</taxon>
        <taxon>Actinomycetota</taxon>
        <taxon>Actinomycetes</taxon>
        <taxon>Kitasatosporales</taxon>
        <taxon>Streptomycetaceae</taxon>
        <taxon>Streptomyces</taxon>
    </lineage>
</organism>
<dbReference type="Pfam" id="PF01425">
    <property type="entry name" value="Amidase"/>
    <property type="match status" value="1"/>
</dbReference>
<evidence type="ECO:0000313" key="4">
    <source>
        <dbReference type="EMBL" id="MDI3390384.1"/>
    </source>
</evidence>
<protein>
    <submittedName>
        <fullName evidence="4">Amidase</fullName>
        <ecNumber evidence="4">3.5.1.4</ecNumber>
    </submittedName>
</protein>
<dbReference type="EMBL" id="JASCIR010000047">
    <property type="protein sequence ID" value="MDI3390384.1"/>
    <property type="molecule type" value="Genomic_DNA"/>
</dbReference>
<dbReference type="PROSITE" id="PS51318">
    <property type="entry name" value="TAT"/>
    <property type="match status" value="1"/>
</dbReference>
<evidence type="ECO:0000259" key="3">
    <source>
        <dbReference type="Pfam" id="PF01425"/>
    </source>
</evidence>
<dbReference type="RefSeq" id="WP_282516866.1">
    <property type="nucleotide sequence ID" value="NZ_JASCIR010000047.1"/>
</dbReference>
<proteinExistence type="predicted"/>
<dbReference type="PANTHER" id="PTHR43372">
    <property type="entry name" value="FATTY-ACID AMIDE HYDROLASE"/>
    <property type="match status" value="1"/>
</dbReference>
<keyword evidence="4" id="KW-0378">Hydrolase</keyword>
<dbReference type="InterPro" id="IPR006311">
    <property type="entry name" value="TAT_signal"/>
</dbReference>
<evidence type="ECO:0000256" key="2">
    <source>
        <dbReference type="SAM" id="SignalP"/>
    </source>
</evidence>
<keyword evidence="5" id="KW-1185">Reference proteome</keyword>
<name>A0ABT6S1R5_9ACTN</name>
<dbReference type="SUPFAM" id="SSF75304">
    <property type="entry name" value="Amidase signature (AS) enzymes"/>
    <property type="match status" value="1"/>
</dbReference>
<keyword evidence="2" id="KW-0732">Signal</keyword>
<dbReference type="PIRSF" id="PIRSF001221">
    <property type="entry name" value="Amidase_fungi"/>
    <property type="match status" value="1"/>
</dbReference>
<comment type="caution">
    <text evidence="4">The sequence shown here is derived from an EMBL/GenBank/DDBJ whole genome shotgun (WGS) entry which is preliminary data.</text>
</comment>
<dbReference type="NCBIfam" id="NF004816">
    <property type="entry name" value="PRK06170.1"/>
    <property type="match status" value="1"/>
</dbReference>
<dbReference type="Gene3D" id="3.90.1300.10">
    <property type="entry name" value="Amidase signature (AS) domain"/>
    <property type="match status" value="1"/>
</dbReference>
<feature type="domain" description="Amidase" evidence="3">
    <location>
        <begin position="69"/>
        <end position="509"/>
    </location>
</feature>